<dbReference type="EMBL" id="MT993626">
    <property type="protein sequence ID" value="QOV05543.1"/>
    <property type="molecule type" value="Genomic_DNA"/>
</dbReference>
<dbReference type="AlphaFoldDB" id="A0A7M2QN45"/>
<accession>A0A7M2QN45</accession>
<evidence type="ECO:0000313" key="1">
    <source>
        <dbReference type="EMBL" id="QOV05543.1"/>
    </source>
</evidence>
<sequence length="63" mass="6879">MINSGTRTLTAAVLRQHAKEHHGTTRDAFLLAADNVSVGLSIPTDVRAIIDRALSFTQDRYGK</sequence>
<protein>
    <submittedName>
        <fullName evidence="1">Uncharacterized protein</fullName>
    </submittedName>
</protein>
<proteinExistence type="predicted"/>
<reference evidence="1" key="1">
    <citation type="submission" date="2020-09" db="EMBL/GenBank/DDBJ databases">
        <authorList>
            <person name="Eze J.U."/>
            <person name="Rahube T.O."/>
        </authorList>
    </citation>
    <scope>NUCLEOTIDE SEQUENCE</scope>
</reference>
<name>A0A7M2QN45_9ZZZZ</name>
<organism evidence="1">
    <name type="scientific">feces metagenome</name>
    <dbReference type="NCBI Taxonomy" id="1861841"/>
    <lineage>
        <taxon>unclassified sequences</taxon>
        <taxon>metagenomes</taxon>
        <taxon>organismal metagenomes</taxon>
    </lineage>
</organism>